<dbReference type="AlphaFoldDB" id="A0A7X2TA88"/>
<feature type="binding site" evidence="13">
    <location>
        <position position="671"/>
    </location>
    <ligand>
        <name>Zn(2+)</name>
        <dbReference type="ChEBI" id="CHEBI:29105"/>
    </ligand>
</feature>
<protein>
    <recommendedName>
        <fullName evidence="13">Alanine--tRNA ligase</fullName>
        <ecNumber evidence="13">6.1.1.7</ecNumber>
    </recommendedName>
    <alternativeName>
        <fullName evidence="13">Alanyl-tRNA synthetase</fullName>
        <shortName evidence="13">AlaRS</shortName>
    </alternativeName>
</protein>
<evidence type="ECO:0000256" key="6">
    <source>
        <dbReference type="ARBA" id="ARBA00022833"/>
    </source>
</evidence>
<evidence type="ECO:0000256" key="10">
    <source>
        <dbReference type="ARBA" id="ARBA00023146"/>
    </source>
</evidence>
<dbReference type="InterPro" id="IPR003156">
    <property type="entry name" value="DHHA1_dom"/>
</dbReference>
<dbReference type="GO" id="GO:0008270">
    <property type="term" value="F:zinc ion binding"/>
    <property type="evidence" value="ECO:0007669"/>
    <property type="project" value="UniProtKB-UniRule"/>
</dbReference>
<dbReference type="Gene3D" id="3.30.930.10">
    <property type="entry name" value="Bira Bifunctional Protein, Domain 2"/>
    <property type="match status" value="1"/>
</dbReference>
<organism evidence="16 17">
    <name type="scientific">Pseudoramibacter porci</name>
    <dbReference type="NCBI Taxonomy" id="2606631"/>
    <lineage>
        <taxon>Bacteria</taxon>
        <taxon>Bacillati</taxon>
        <taxon>Bacillota</taxon>
        <taxon>Clostridia</taxon>
        <taxon>Eubacteriales</taxon>
        <taxon>Eubacteriaceae</taxon>
        <taxon>Pseudoramibacter</taxon>
    </lineage>
</organism>
<dbReference type="GO" id="GO:0004813">
    <property type="term" value="F:alanine-tRNA ligase activity"/>
    <property type="evidence" value="ECO:0007669"/>
    <property type="project" value="UniProtKB-UniRule"/>
</dbReference>
<comment type="similarity">
    <text evidence="1 13">Belongs to the class-II aminoacyl-tRNA synthetase family.</text>
</comment>
<dbReference type="InterPro" id="IPR018164">
    <property type="entry name" value="Ala-tRNA-synth_IIc_N"/>
</dbReference>
<evidence type="ECO:0000256" key="2">
    <source>
        <dbReference type="ARBA" id="ARBA00022555"/>
    </source>
</evidence>
<dbReference type="PANTHER" id="PTHR11777:SF9">
    <property type="entry name" value="ALANINE--TRNA LIGASE, CYTOPLASMIC"/>
    <property type="match status" value="1"/>
</dbReference>
<dbReference type="GO" id="GO:0005829">
    <property type="term" value="C:cytosol"/>
    <property type="evidence" value="ECO:0007669"/>
    <property type="project" value="TreeGrafter"/>
</dbReference>
<dbReference type="Gene3D" id="3.30.980.10">
    <property type="entry name" value="Threonyl-trna Synthetase, Chain A, domain 2"/>
    <property type="match status" value="1"/>
</dbReference>
<keyword evidence="9 13" id="KW-0648">Protein biosynthesis</keyword>
<dbReference type="FunFam" id="3.30.930.10:FF:000004">
    <property type="entry name" value="Alanine--tRNA ligase"/>
    <property type="match status" value="1"/>
</dbReference>
<keyword evidence="7 13" id="KW-0067">ATP-binding</keyword>
<dbReference type="PRINTS" id="PR00980">
    <property type="entry name" value="TRNASYNTHALA"/>
</dbReference>
<dbReference type="Proteomes" id="UP000461754">
    <property type="component" value="Unassembled WGS sequence"/>
</dbReference>
<evidence type="ECO:0000256" key="3">
    <source>
        <dbReference type="ARBA" id="ARBA00022598"/>
    </source>
</evidence>
<keyword evidence="2 13" id="KW-0820">tRNA-binding</keyword>
<evidence type="ECO:0000259" key="15">
    <source>
        <dbReference type="PROSITE" id="PS50860"/>
    </source>
</evidence>
<feature type="binding site" evidence="13">
    <location>
        <position position="573"/>
    </location>
    <ligand>
        <name>Zn(2+)</name>
        <dbReference type="ChEBI" id="CHEBI:29105"/>
    </ligand>
</feature>
<evidence type="ECO:0000256" key="5">
    <source>
        <dbReference type="ARBA" id="ARBA00022741"/>
    </source>
</evidence>
<evidence type="ECO:0000256" key="14">
    <source>
        <dbReference type="SAM" id="Coils"/>
    </source>
</evidence>
<keyword evidence="14" id="KW-0175">Coiled coil</keyword>
<keyword evidence="3 13" id="KW-0436">Ligase</keyword>
<keyword evidence="6 13" id="KW-0862">Zinc</keyword>
<dbReference type="NCBIfam" id="TIGR00344">
    <property type="entry name" value="alaS"/>
    <property type="match status" value="1"/>
</dbReference>
<dbReference type="SUPFAM" id="SSF55681">
    <property type="entry name" value="Class II aaRS and biotin synthetases"/>
    <property type="match status" value="1"/>
</dbReference>
<dbReference type="InterPro" id="IPR018163">
    <property type="entry name" value="Thr/Ala-tRNA-synth_IIc_edit"/>
</dbReference>
<dbReference type="InterPro" id="IPR023033">
    <property type="entry name" value="Ala_tRNA_ligase_euk/bac"/>
</dbReference>
<feature type="binding site" evidence="13">
    <location>
        <position position="569"/>
    </location>
    <ligand>
        <name>Zn(2+)</name>
        <dbReference type="ChEBI" id="CHEBI:29105"/>
    </ligand>
</feature>
<accession>A0A7X2TA88</accession>
<comment type="catalytic activity">
    <reaction evidence="12 13">
        <text>tRNA(Ala) + L-alanine + ATP = L-alanyl-tRNA(Ala) + AMP + diphosphate</text>
        <dbReference type="Rhea" id="RHEA:12540"/>
        <dbReference type="Rhea" id="RHEA-COMP:9657"/>
        <dbReference type="Rhea" id="RHEA-COMP:9923"/>
        <dbReference type="ChEBI" id="CHEBI:30616"/>
        <dbReference type="ChEBI" id="CHEBI:33019"/>
        <dbReference type="ChEBI" id="CHEBI:57972"/>
        <dbReference type="ChEBI" id="CHEBI:78442"/>
        <dbReference type="ChEBI" id="CHEBI:78497"/>
        <dbReference type="ChEBI" id="CHEBI:456215"/>
        <dbReference type="EC" id="6.1.1.7"/>
    </reaction>
</comment>
<dbReference type="GO" id="GO:0140096">
    <property type="term" value="F:catalytic activity, acting on a protein"/>
    <property type="evidence" value="ECO:0007669"/>
    <property type="project" value="UniProtKB-ARBA"/>
</dbReference>
<evidence type="ECO:0000256" key="4">
    <source>
        <dbReference type="ARBA" id="ARBA00022723"/>
    </source>
</evidence>
<dbReference type="InterPro" id="IPR050058">
    <property type="entry name" value="Ala-tRNA_ligase"/>
</dbReference>
<comment type="cofactor">
    <cofactor evidence="13">
        <name>Zn(2+)</name>
        <dbReference type="ChEBI" id="CHEBI:29105"/>
    </cofactor>
    <text evidence="13">Binds 1 zinc ion per subunit.</text>
</comment>
<dbReference type="FunFam" id="3.10.310.40:FF:000001">
    <property type="entry name" value="Alanine--tRNA ligase"/>
    <property type="match status" value="1"/>
</dbReference>
<dbReference type="Gene3D" id="3.30.54.20">
    <property type="match status" value="1"/>
</dbReference>
<evidence type="ECO:0000256" key="13">
    <source>
        <dbReference type="HAMAP-Rule" id="MF_00036"/>
    </source>
</evidence>
<evidence type="ECO:0000256" key="1">
    <source>
        <dbReference type="ARBA" id="ARBA00008226"/>
    </source>
</evidence>
<dbReference type="PANTHER" id="PTHR11777">
    <property type="entry name" value="ALANYL-TRNA SYNTHETASE"/>
    <property type="match status" value="1"/>
</dbReference>
<dbReference type="InterPro" id="IPR009000">
    <property type="entry name" value="Transl_B-barrel_sf"/>
</dbReference>
<dbReference type="HAMAP" id="MF_00036_B">
    <property type="entry name" value="Ala_tRNA_synth_B"/>
    <property type="match status" value="1"/>
</dbReference>
<sequence>MEALGLNEIRERYLSFFESKGHLRLKSFSLVPHNDKSLLLINSGMAPMKSFFTGDEIPPRKRVTTCQKCIRTPDIDNVGKTARHGTFFEMMGNFSFGDYFKPEVIPWAWEFITKDLKIDPEKIYVTIYLDDEQAHELWRSVGVEEDHIKRLGKEDNFWEHGTGPCGPCSEIFYDRGEKYGCGKPTCGPGCDCDRYVEFWNLVFTQFDRVENGDYLPLDHPNIDTGMGLERMATIMQGVDNIFEVDTIRHILDYICSLCGEHYGDDDQKDVSIRVITDHIRSVTFMIGDGIMPSNEGRGYVLRRILRRAARHGRLLGIKGAFLYDVAKEVIAVSGDAYPEIKEKQETIQKVIKIEEERFDATIDQGLNQLNAMMRAMKEEDPDNHIFSGEEAFKLYDTFGFPFDLTKEIVEEEGYTIPKEEFDDAMNAQRERARTARAQNDTAVWADDPFNPLGPDAVDTFVGYQKLKADAEIIGLIVNDELVQEAHQGDDVLVLLNQTPFYAQSGGQVGDTGRIESEDGSSLIEVNDCRYGSLKRHIHYGKVVEGDFHVGQTIYTHVDETKRYATARNHTATHMLQKALKMVLGDHVEQAGSFVSPTRLRFDFNHFQPMKAEEIKRVEEIVNQAILKSMPVETFETEIDKAKEMGAMALFGEKYGHIVRVVKVGDYSIELCGGTHLQNSAQAGMFKIIGENGVAAGIRRIEATTGMNTYRWAEKVEGVNAKASAMVKAAPDQLIDRLQEMEDQLKEKDREITSLKHQQADSEAGELLNKIHTVQGVKVLIAEVKVEDVNEMRELSDMMKDRMGSGIVVFGKADADKANLIATATKDVVKKGFHAGQLIKQIAKTVGGGGGGRPDMAQAGGKKPDALDQALVQAEDIISEQIAEQ</sequence>
<evidence type="ECO:0000256" key="7">
    <source>
        <dbReference type="ARBA" id="ARBA00022840"/>
    </source>
</evidence>
<evidence type="ECO:0000313" key="16">
    <source>
        <dbReference type="EMBL" id="MSS20319.1"/>
    </source>
</evidence>
<comment type="caution">
    <text evidence="16">The sequence shown here is derived from an EMBL/GenBank/DDBJ whole genome shotgun (WGS) entry which is preliminary data.</text>
</comment>
<gene>
    <name evidence="13 16" type="primary">alaS</name>
    <name evidence="16" type="ORF">FYJ52_07900</name>
</gene>
<dbReference type="EMBL" id="VUMO01000010">
    <property type="protein sequence ID" value="MSS20319.1"/>
    <property type="molecule type" value="Genomic_DNA"/>
</dbReference>
<dbReference type="FunFam" id="3.30.980.10:FF:000004">
    <property type="entry name" value="Alanine--tRNA ligase, cytoplasmic"/>
    <property type="match status" value="1"/>
</dbReference>
<dbReference type="SMART" id="SM00863">
    <property type="entry name" value="tRNA_SAD"/>
    <property type="match status" value="1"/>
</dbReference>
<dbReference type="Pfam" id="PF01411">
    <property type="entry name" value="tRNA-synt_2c"/>
    <property type="match status" value="1"/>
</dbReference>
<proteinExistence type="inferred from homology"/>
<dbReference type="SUPFAM" id="SSF55186">
    <property type="entry name" value="ThrRS/AlaRS common domain"/>
    <property type="match status" value="1"/>
</dbReference>
<evidence type="ECO:0000256" key="9">
    <source>
        <dbReference type="ARBA" id="ARBA00022917"/>
    </source>
</evidence>
<dbReference type="InterPro" id="IPR002318">
    <property type="entry name" value="Ala-tRNA-lgiase_IIc"/>
</dbReference>
<comment type="function">
    <text evidence="11 13">Catalyzes the attachment of alanine to tRNA(Ala) in a two-step reaction: alanine is first activated by ATP to form Ala-AMP and then transferred to the acceptor end of tRNA(Ala). Also edits incorrectly charged Ser-tRNA(Ala) and Gly-tRNA(Ala) via its editing domain.</text>
</comment>
<dbReference type="Gene3D" id="6.10.250.550">
    <property type="match status" value="1"/>
</dbReference>
<keyword evidence="17" id="KW-1185">Reference proteome</keyword>
<dbReference type="Pfam" id="PF02272">
    <property type="entry name" value="DHHA1"/>
    <property type="match status" value="1"/>
</dbReference>
<evidence type="ECO:0000256" key="8">
    <source>
        <dbReference type="ARBA" id="ARBA00022884"/>
    </source>
</evidence>
<dbReference type="PROSITE" id="PS50860">
    <property type="entry name" value="AA_TRNA_LIGASE_II_ALA"/>
    <property type="match status" value="1"/>
</dbReference>
<feature type="binding site" evidence="13">
    <location>
        <position position="675"/>
    </location>
    <ligand>
        <name>Zn(2+)</name>
        <dbReference type="ChEBI" id="CHEBI:29105"/>
    </ligand>
</feature>
<dbReference type="EC" id="6.1.1.7" evidence="13"/>
<dbReference type="GO" id="GO:0002161">
    <property type="term" value="F:aminoacyl-tRNA deacylase activity"/>
    <property type="evidence" value="ECO:0007669"/>
    <property type="project" value="TreeGrafter"/>
</dbReference>
<dbReference type="InterPro" id="IPR045864">
    <property type="entry name" value="aa-tRNA-synth_II/BPL/LPL"/>
</dbReference>
<dbReference type="InterPro" id="IPR012947">
    <property type="entry name" value="tRNA_SAD"/>
</dbReference>
<comment type="domain">
    <text evidence="13">Consists of three domains; the N-terminal catalytic domain, the editing domain and the C-terminal C-Ala domain. The editing domain removes incorrectly charged amino acids, while the C-Ala domain, along with tRNA(Ala), serves as a bridge to cooperatively bring together the editing and aminoacylation centers thus stimulating deacylation of misacylated tRNAs.</text>
</comment>
<dbReference type="GO" id="GO:0016740">
    <property type="term" value="F:transferase activity"/>
    <property type="evidence" value="ECO:0007669"/>
    <property type="project" value="UniProtKB-ARBA"/>
</dbReference>
<dbReference type="CDD" id="cd00673">
    <property type="entry name" value="AlaRS_core"/>
    <property type="match status" value="1"/>
</dbReference>
<evidence type="ECO:0000256" key="11">
    <source>
        <dbReference type="ARBA" id="ARBA00024779"/>
    </source>
</evidence>
<keyword evidence="4 13" id="KW-0479">Metal-binding</keyword>
<name>A0A7X2TA88_9FIRM</name>
<dbReference type="GO" id="GO:0000049">
    <property type="term" value="F:tRNA binding"/>
    <property type="evidence" value="ECO:0007669"/>
    <property type="project" value="UniProtKB-KW"/>
</dbReference>
<comment type="subcellular location">
    <subcellularLocation>
        <location evidence="13">Cytoplasm</location>
    </subcellularLocation>
</comment>
<keyword evidence="5 13" id="KW-0547">Nucleotide-binding</keyword>
<dbReference type="InterPro" id="IPR018165">
    <property type="entry name" value="Ala-tRNA-synth_IIc_core"/>
</dbReference>
<dbReference type="RefSeq" id="WP_154576688.1">
    <property type="nucleotide sequence ID" value="NZ_VUMO01000010.1"/>
</dbReference>
<feature type="coiled-coil region" evidence="14">
    <location>
        <begin position="730"/>
        <end position="757"/>
    </location>
</feature>
<dbReference type="Gene3D" id="3.10.310.40">
    <property type="match status" value="1"/>
</dbReference>
<dbReference type="Gene3D" id="2.40.30.130">
    <property type="match status" value="1"/>
</dbReference>
<feature type="domain" description="Alanyl-transfer RNA synthetases family profile" evidence="15">
    <location>
        <begin position="4"/>
        <end position="714"/>
    </location>
</feature>
<reference evidence="16 17" key="1">
    <citation type="submission" date="2019-08" db="EMBL/GenBank/DDBJ databases">
        <title>In-depth cultivation of the pig gut microbiome towards novel bacterial diversity and tailored functional studies.</title>
        <authorList>
            <person name="Wylensek D."/>
            <person name="Hitch T.C.A."/>
            <person name="Clavel T."/>
        </authorList>
    </citation>
    <scope>NUCLEOTIDE SEQUENCE [LARGE SCALE GENOMIC DNA]</scope>
    <source>
        <strain evidence="16 17">RF-744-FAT-4</strain>
    </source>
</reference>
<dbReference type="GO" id="GO:0005524">
    <property type="term" value="F:ATP binding"/>
    <property type="evidence" value="ECO:0007669"/>
    <property type="project" value="UniProtKB-UniRule"/>
</dbReference>
<keyword evidence="8 13" id="KW-0694">RNA-binding</keyword>
<dbReference type="SUPFAM" id="SSF101353">
    <property type="entry name" value="Putative anticodon-binding domain of alanyl-tRNA synthetase (AlaRS)"/>
    <property type="match status" value="1"/>
</dbReference>
<dbReference type="GO" id="GO:0006419">
    <property type="term" value="P:alanyl-tRNA aminoacylation"/>
    <property type="evidence" value="ECO:0007669"/>
    <property type="project" value="UniProtKB-UniRule"/>
</dbReference>
<dbReference type="FunFam" id="3.30.54.20:FF:000001">
    <property type="entry name" value="Alanine--tRNA ligase"/>
    <property type="match status" value="1"/>
</dbReference>
<dbReference type="SUPFAM" id="SSF50447">
    <property type="entry name" value="Translation proteins"/>
    <property type="match status" value="1"/>
</dbReference>
<evidence type="ECO:0000313" key="17">
    <source>
        <dbReference type="Proteomes" id="UP000461754"/>
    </source>
</evidence>
<dbReference type="Pfam" id="PF07973">
    <property type="entry name" value="tRNA_SAD"/>
    <property type="match status" value="1"/>
</dbReference>
<keyword evidence="10 13" id="KW-0030">Aminoacyl-tRNA synthetase</keyword>
<keyword evidence="13" id="KW-0963">Cytoplasm</keyword>
<evidence type="ECO:0000256" key="12">
    <source>
        <dbReference type="ARBA" id="ARBA00048300"/>
    </source>
</evidence>
<dbReference type="InterPro" id="IPR018162">
    <property type="entry name" value="Ala-tRNA-ligase_IIc_anticod-bd"/>
</dbReference>